<dbReference type="FunFam" id="3.10.50.10:FF:000001">
    <property type="entry name" value="Chitinase 3-like 1"/>
    <property type="match status" value="1"/>
</dbReference>
<dbReference type="GO" id="GO:0004568">
    <property type="term" value="F:chitinase activity"/>
    <property type="evidence" value="ECO:0007669"/>
    <property type="project" value="TreeGrafter"/>
</dbReference>
<dbReference type="Gene3D" id="3.20.20.80">
    <property type="entry name" value="Glycosidases"/>
    <property type="match status" value="1"/>
</dbReference>
<dbReference type="AlphaFoldDB" id="C3UTC0"/>
<name>C3UTC0_CHRTR</name>
<accession>C3UTC0</accession>
<dbReference type="PANTHER" id="PTHR11177:SF360">
    <property type="entry name" value="CHITINASE 4-RELATED"/>
    <property type="match status" value="1"/>
</dbReference>
<dbReference type="SUPFAM" id="SSF54556">
    <property type="entry name" value="Chitinase insertion domain"/>
    <property type="match status" value="1"/>
</dbReference>
<protein>
    <submittedName>
        <fullName evidence="4">Chitinase 1</fullName>
    </submittedName>
</protein>
<dbReference type="GO" id="GO:0005576">
    <property type="term" value="C:extracellular region"/>
    <property type="evidence" value="ECO:0007669"/>
    <property type="project" value="TreeGrafter"/>
</dbReference>
<dbReference type="GO" id="GO:0006032">
    <property type="term" value="P:chitin catabolic process"/>
    <property type="evidence" value="ECO:0007669"/>
    <property type="project" value="TreeGrafter"/>
</dbReference>
<reference evidence="4" key="1">
    <citation type="journal article" date="2009" name="Insect Biochem. Mol. Biol.">
        <title>Pyrosequencing of the midgut transcriptome of the poplar leaf beetle Chrysomela tremulae reveals new gene families in Coleoptera.</title>
        <authorList>
            <person name="Pauchet Y."/>
            <person name="Wilkinson P."/>
            <person name="van Munster M."/>
            <person name="Augustin S."/>
            <person name="Pauron D."/>
            <person name="ffrench-Constant R.H."/>
        </authorList>
    </citation>
    <scope>NUCLEOTIDE SEQUENCE</scope>
    <source>
        <tissue evidence="4">Midgut</tissue>
    </source>
</reference>
<dbReference type="CDD" id="cd02872">
    <property type="entry name" value="GH18_chitolectin_chitotriosidase"/>
    <property type="match status" value="1"/>
</dbReference>
<dbReference type="PANTHER" id="PTHR11177">
    <property type="entry name" value="CHITINASE"/>
    <property type="match status" value="1"/>
</dbReference>
<dbReference type="InterPro" id="IPR050314">
    <property type="entry name" value="Glycosyl_Hydrlase_18"/>
</dbReference>
<evidence type="ECO:0000256" key="2">
    <source>
        <dbReference type="SAM" id="SignalP"/>
    </source>
</evidence>
<dbReference type="Gene3D" id="3.10.50.10">
    <property type="match status" value="1"/>
</dbReference>
<feature type="signal peptide" evidence="2">
    <location>
        <begin position="1"/>
        <end position="20"/>
    </location>
</feature>
<dbReference type="CAZy" id="GH18">
    <property type="family name" value="Glycoside Hydrolase Family 18"/>
</dbReference>
<dbReference type="SMART" id="SM00636">
    <property type="entry name" value="Glyco_18"/>
    <property type="match status" value="1"/>
</dbReference>
<dbReference type="InterPro" id="IPR017853">
    <property type="entry name" value="GH"/>
</dbReference>
<dbReference type="InterPro" id="IPR029070">
    <property type="entry name" value="Chitinase_insertion_sf"/>
</dbReference>
<dbReference type="InterPro" id="IPR011583">
    <property type="entry name" value="Chitinase_II/V-like_cat"/>
</dbReference>
<evidence type="ECO:0000256" key="1">
    <source>
        <dbReference type="ARBA" id="ARBA00023157"/>
    </source>
</evidence>
<organism evidence="4">
    <name type="scientific">Chrysomela tremula</name>
    <name type="common">Leaf beetle</name>
    <dbReference type="NCBI Taxonomy" id="63687"/>
    <lineage>
        <taxon>Eukaryota</taxon>
        <taxon>Metazoa</taxon>
        <taxon>Ecdysozoa</taxon>
        <taxon>Arthropoda</taxon>
        <taxon>Hexapoda</taxon>
        <taxon>Insecta</taxon>
        <taxon>Pterygota</taxon>
        <taxon>Neoptera</taxon>
        <taxon>Endopterygota</taxon>
        <taxon>Coleoptera</taxon>
        <taxon>Polyphaga</taxon>
        <taxon>Cucujiformia</taxon>
        <taxon>Chrysomeloidea</taxon>
        <taxon>Chrysomelidae</taxon>
        <taxon>Chrysomelinae</taxon>
        <taxon>Chrysomelini</taxon>
        <taxon>Chrysomela</taxon>
    </lineage>
</organism>
<dbReference type="PROSITE" id="PS51910">
    <property type="entry name" value="GH18_2"/>
    <property type="match status" value="1"/>
</dbReference>
<dbReference type="EMBL" id="FJ654708">
    <property type="protein sequence ID" value="ACP18829.1"/>
    <property type="molecule type" value="mRNA"/>
</dbReference>
<dbReference type="GO" id="GO:0005975">
    <property type="term" value="P:carbohydrate metabolic process"/>
    <property type="evidence" value="ECO:0007669"/>
    <property type="project" value="InterPro"/>
</dbReference>
<evidence type="ECO:0000259" key="3">
    <source>
        <dbReference type="PROSITE" id="PS51910"/>
    </source>
</evidence>
<evidence type="ECO:0000313" key="4">
    <source>
        <dbReference type="EMBL" id="ACP18829.1"/>
    </source>
</evidence>
<proteinExistence type="evidence at transcript level"/>
<feature type="domain" description="GH18" evidence="3">
    <location>
        <begin position="24"/>
        <end position="389"/>
    </location>
</feature>
<sequence>MNYLGIICVSFIIFPSIVLSASNKTVFCYFASWTVYRAGDGKFDVSNVDPSLCTHIAFAFIGLTDAGSVSILDPWESNDDGGYHGFKNIVALKEKNPNLKVLVSMGGYNEGSQRFSKVAENVSKRKALAADVLRFIKEWNFDGFDIYWAYPGHGDGSNPRIDKVTFTYLLQELKETLTPEGYLLTAAVAGTPSTLNTSYQISAISKIVDQLNVLSFDYHGSFDPYVGHVAPLYPSHLDQGTAVTTNVATTIQAYLNEGADSTKINLGIPTYGRSFTLSDKSNTSLYAPISGPGLPGPLTAQAGFLGYNEICRDYSSWDSYWDDEQKATHIVHDNQWVGYEDVKSIQYKVEFAKSKNLGGIMVWSLDTDDFRGVCGSKYPLLNAVIENLK</sequence>
<keyword evidence="1" id="KW-1015">Disulfide bond</keyword>
<dbReference type="Pfam" id="PF00704">
    <property type="entry name" value="Glyco_hydro_18"/>
    <property type="match status" value="1"/>
</dbReference>
<dbReference type="InterPro" id="IPR001223">
    <property type="entry name" value="Glyco_hydro18_cat"/>
</dbReference>
<feature type="chain" id="PRO_5002933170" evidence="2">
    <location>
        <begin position="21"/>
        <end position="389"/>
    </location>
</feature>
<dbReference type="GO" id="GO:0008061">
    <property type="term" value="F:chitin binding"/>
    <property type="evidence" value="ECO:0007669"/>
    <property type="project" value="InterPro"/>
</dbReference>
<gene>
    <name evidence="4" type="primary">Chit-1</name>
</gene>
<dbReference type="SUPFAM" id="SSF51445">
    <property type="entry name" value="(Trans)glycosidases"/>
    <property type="match status" value="1"/>
</dbReference>
<keyword evidence="2" id="KW-0732">Signal</keyword>